<gene>
    <name evidence="7" type="ordered locus">Ferp_2316</name>
</gene>
<evidence type="ECO:0000256" key="3">
    <source>
        <dbReference type="ARBA" id="ARBA00022630"/>
    </source>
</evidence>
<reference evidence="7 8" key="2">
    <citation type="journal article" date="2011" name="Stand. Genomic Sci.">
        <title>Complete genome sequence of Ferroglobus placidus AEDII12DO.</title>
        <authorList>
            <person name="Anderson I."/>
            <person name="Risso C."/>
            <person name="Holmes D."/>
            <person name="Lucas S."/>
            <person name="Copeland A."/>
            <person name="Lapidus A."/>
            <person name="Cheng J.F."/>
            <person name="Bruce D."/>
            <person name="Goodwin L."/>
            <person name="Pitluck S."/>
            <person name="Saunders E."/>
            <person name="Brettin T."/>
            <person name="Detter J.C."/>
            <person name="Han C."/>
            <person name="Tapia R."/>
            <person name="Larimer F."/>
            <person name="Land M."/>
            <person name="Hauser L."/>
            <person name="Woyke T."/>
            <person name="Lovley D."/>
            <person name="Kyrpides N."/>
            <person name="Ivanova N."/>
        </authorList>
    </citation>
    <scope>NUCLEOTIDE SEQUENCE [LARGE SCALE GENOMIC DNA]</scope>
    <source>
        <strain evidence="8">DSM 10642 / AEDII12DO</strain>
    </source>
</reference>
<dbReference type="FunFam" id="3.40.50.1220:FF:000004">
    <property type="entry name" value="Electron transfer flavoprotein"/>
    <property type="match status" value="1"/>
</dbReference>
<name>D3S1H6_FERPA</name>
<organism evidence="7 8">
    <name type="scientific">Ferroglobus placidus (strain DSM 10642 / AEDII12DO)</name>
    <dbReference type="NCBI Taxonomy" id="589924"/>
    <lineage>
        <taxon>Archaea</taxon>
        <taxon>Methanobacteriati</taxon>
        <taxon>Methanobacteriota</taxon>
        <taxon>Archaeoglobi</taxon>
        <taxon>Archaeoglobales</taxon>
        <taxon>Archaeoglobaceae</taxon>
        <taxon>Ferroglobus</taxon>
    </lineage>
</organism>
<dbReference type="GO" id="GO:0050660">
    <property type="term" value="F:flavin adenine dinucleotide binding"/>
    <property type="evidence" value="ECO:0007669"/>
    <property type="project" value="InterPro"/>
</dbReference>
<dbReference type="SUPFAM" id="SSF52402">
    <property type="entry name" value="Adenine nucleotide alpha hydrolases-like"/>
    <property type="match status" value="1"/>
</dbReference>
<evidence type="ECO:0000256" key="5">
    <source>
        <dbReference type="ARBA" id="ARBA00022982"/>
    </source>
</evidence>
<evidence type="ECO:0000256" key="1">
    <source>
        <dbReference type="ARBA" id="ARBA00005817"/>
    </source>
</evidence>
<dbReference type="STRING" id="589924.Ferp_2316"/>
<reference evidence="8" key="1">
    <citation type="submission" date="2010-02" db="EMBL/GenBank/DDBJ databases">
        <title>Complete sequence of Ferroglobus placidus DSM 10642.</title>
        <authorList>
            <consortium name="US DOE Joint Genome Institute"/>
            <person name="Lucas S."/>
            <person name="Copeland A."/>
            <person name="Lapidus A."/>
            <person name="Cheng J.-F."/>
            <person name="Bruce D."/>
            <person name="Goodwin L."/>
            <person name="Pitluck S."/>
            <person name="Saunders E."/>
            <person name="Brettin T."/>
            <person name="Detter J.C."/>
            <person name="Han C."/>
            <person name="Tapia R."/>
            <person name="Larimer F."/>
            <person name="Land M."/>
            <person name="Hauser L."/>
            <person name="Kyrpides N."/>
            <person name="Ivanova N."/>
            <person name="Holmes D."/>
            <person name="Lovley D."/>
            <person name="Kyrpides N."/>
            <person name="Anderson I.J."/>
            <person name="Woyke T."/>
        </authorList>
    </citation>
    <scope>NUCLEOTIDE SEQUENCE [LARGE SCALE GENOMIC DNA]</scope>
    <source>
        <strain evidence="8">DSM 10642 / AEDII12DO</strain>
    </source>
</reference>
<dbReference type="SUPFAM" id="SSF52467">
    <property type="entry name" value="DHS-like NAD/FAD-binding domain"/>
    <property type="match status" value="1"/>
</dbReference>
<comment type="similarity">
    <text evidence="1">Belongs to the ETF alpha-subunit/FixB family.</text>
</comment>
<dbReference type="PIRSF" id="PIRSF000089">
    <property type="entry name" value="Electra_flavoP_a"/>
    <property type="match status" value="1"/>
</dbReference>
<dbReference type="InterPro" id="IPR029035">
    <property type="entry name" value="DHS-like_NAD/FAD-binding_dom"/>
</dbReference>
<evidence type="ECO:0000259" key="6">
    <source>
        <dbReference type="SMART" id="SM00893"/>
    </source>
</evidence>
<evidence type="ECO:0000313" key="8">
    <source>
        <dbReference type="Proteomes" id="UP000002613"/>
    </source>
</evidence>
<dbReference type="InterPro" id="IPR014731">
    <property type="entry name" value="ETF_asu_C"/>
</dbReference>
<dbReference type="Gene3D" id="3.40.50.1220">
    <property type="entry name" value="TPP-binding domain"/>
    <property type="match status" value="1"/>
</dbReference>
<dbReference type="Proteomes" id="UP000002613">
    <property type="component" value="Chromosome"/>
</dbReference>
<dbReference type="Gene3D" id="3.40.50.620">
    <property type="entry name" value="HUPs"/>
    <property type="match status" value="1"/>
</dbReference>
<keyword evidence="4" id="KW-0274">FAD</keyword>
<dbReference type="KEGG" id="fpl:Ferp_2316"/>
<keyword evidence="5" id="KW-0249">Electron transport</keyword>
<feature type="domain" description="Electron transfer flavoprotein alpha/beta-subunit N-terminal" evidence="6">
    <location>
        <begin position="3"/>
        <end position="169"/>
    </location>
</feature>
<accession>D3S1H6</accession>
<sequence>MKLLVFSDNDEVAKEILSGVRPFKERAFVLTYSSESFEGFADKVLRCSISSNIRFEDHAVAAIENVAKMENFDLILVGATKRGKEIAPRVAQRLGYPCVTDVTKIDVGESIVVERMCFSGKTIATIRLSRLPAVISVMPKVFEIEEGNEIPEESQVSVDVSENTKVIEVIEKEKSEVDLENARVVIGLGRGVGKRENVERLYELKEILEAEFGSTRPVAYDYSWLPEDTMIGFSGKKIKPELYIAVGISGQIQHMIGVMHAKRILAINKDENAPIFEYADYGIVSRWEEVIPKLVEVIKRNKKL</sequence>
<dbReference type="PaxDb" id="589924-Ferp_2316"/>
<dbReference type="PANTHER" id="PTHR43153">
    <property type="entry name" value="ELECTRON TRANSFER FLAVOPROTEIN ALPHA"/>
    <property type="match status" value="1"/>
</dbReference>
<dbReference type="GO" id="GO:0033539">
    <property type="term" value="P:fatty acid beta-oxidation using acyl-CoA dehydrogenase"/>
    <property type="evidence" value="ECO:0007669"/>
    <property type="project" value="TreeGrafter"/>
</dbReference>
<dbReference type="OrthoDB" id="307696at2157"/>
<dbReference type="RefSeq" id="WP_012966777.1">
    <property type="nucleotide sequence ID" value="NC_013849.1"/>
</dbReference>
<dbReference type="PROSITE" id="PS00696">
    <property type="entry name" value="ETF_ALPHA"/>
    <property type="match status" value="1"/>
</dbReference>
<dbReference type="HOGENOM" id="CLU_034178_0_1_2"/>
<dbReference type="GO" id="GO:0009055">
    <property type="term" value="F:electron transfer activity"/>
    <property type="evidence" value="ECO:0007669"/>
    <property type="project" value="InterPro"/>
</dbReference>
<dbReference type="Pfam" id="PF00766">
    <property type="entry name" value="ETF_alpha"/>
    <property type="match status" value="1"/>
</dbReference>
<evidence type="ECO:0000313" key="7">
    <source>
        <dbReference type="EMBL" id="ADC66440.1"/>
    </source>
</evidence>
<proteinExistence type="inferred from homology"/>
<dbReference type="InterPro" id="IPR014729">
    <property type="entry name" value="Rossmann-like_a/b/a_fold"/>
</dbReference>
<keyword evidence="2" id="KW-0813">Transport</keyword>
<dbReference type="EMBL" id="CP001899">
    <property type="protein sequence ID" value="ADC66440.1"/>
    <property type="molecule type" value="Genomic_DNA"/>
</dbReference>
<dbReference type="GeneID" id="8779856"/>
<dbReference type="eggNOG" id="arCOG00447">
    <property type="taxonomic scope" value="Archaea"/>
</dbReference>
<dbReference type="AlphaFoldDB" id="D3S1H6"/>
<dbReference type="InterPro" id="IPR014730">
    <property type="entry name" value="ETF_a/b_N"/>
</dbReference>
<protein>
    <submittedName>
        <fullName evidence="7">Electron transfer flavoprotein alpha subunit</fullName>
    </submittedName>
</protein>
<dbReference type="PANTHER" id="PTHR43153:SF11">
    <property type="entry name" value="ELECTRON TRANSFER FLAVOPROTEIN, SUBUNIT ALPHA (ETFA)"/>
    <property type="match status" value="1"/>
</dbReference>
<evidence type="ECO:0000256" key="4">
    <source>
        <dbReference type="ARBA" id="ARBA00022827"/>
    </source>
</evidence>
<dbReference type="InterPro" id="IPR001308">
    <property type="entry name" value="ETF_a/FixB"/>
</dbReference>
<keyword evidence="3" id="KW-0285">Flavoprotein</keyword>
<keyword evidence="8" id="KW-1185">Reference proteome</keyword>
<dbReference type="InterPro" id="IPR018206">
    <property type="entry name" value="ETF_asu_C_CS"/>
</dbReference>
<dbReference type="SMART" id="SM00893">
    <property type="entry name" value="ETF"/>
    <property type="match status" value="1"/>
</dbReference>
<dbReference type="Pfam" id="PF01012">
    <property type="entry name" value="ETF"/>
    <property type="match status" value="1"/>
</dbReference>
<evidence type="ECO:0000256" key="2">
    <source>
        <dbReference type="ARBA" id="ARBA00022448"/>
    </source>
</evidence>